<dbReference type="GO" id="GO:0005737">
    <property type="term" value="C:cytoplasm"/>
    <property type="evidence" value="ECO:0007669"/>
    <property type="project" value="TreeGrafter"/>
</dbReference>
<evidence type="ECO:0000256" key="1">
    <source>
        <dbReference type="SAM" id="MobiDB-lite"/>
    </source>
</evidence>
<evidence type="ECO:0000259" key="2">
    <source>
        <dbReference type="Pfam" id="PF00149"/>
    </source>
</evidence>
<dbReference type="EMBL" id="KI925457">
    <property type="protein sequence ID" value="ETW82977.1"/>
    <property type="molecule type" value="Genomic_DNA"/>
</dbReference>
<evidence type="ECO:0000313" key="3">
    <source>
        <dbReference type="EMBL" id="ETW82977.1"/>
    </source>
</evidence>
<dbReference type="InterPro" id="IPR004843">
    <property type="entry name" value="Calcineurin-like_PHP"/>
</dbReference>
<dbReference type="SUPFAM" id="SSF56300">
    <property type="entry name" value="Metallo-dependent phosphatases"/>
    <property type="match status" value="1"/>
</dbReference>
<dbReference type="GO" id="GO:0000298">
    <property type="term" value="F:endopolyphosphatase activity"/>
    <property type="evidence" value="ECO:0007669"/>
    <property type="project" value="TreeGrafter"/>
</dbReference>
<dbReference type="GO" id="GO:0016791">
    <property type="term" value="F:phosphatase activity"/>
    <property type="evidence" value="ECO:0007669"/>
    <property type="project" value="TreeGrafter"/>
</dbReference>
<gene>
    <name evidence="3" type="ORF">HETIRDRAFT_458561</name>
</gene>
<sequence length="459" mass="52281">MTESPLRRTASFTVVFIFLVVILSFGIGNELSEYAGLFPTNSDRKYHPDFAQYIHVRNVSAKELSLDQTGRRAIVIGDIHGMDQAFHALLENVSYDSKVDTLIHTGDICAKGPHDGSLSVLSYMASHNVTGVRGNHDQMVIEWRAWLDWIQGLENGYGGRWLQEAEAQWEKDNEKRDEDEEKWTKKQKKHARGKDRKWWERIPDGWAMFSDHYNIARAMSTADYKYLRSLPLILHLPSEHTFIVHAGLLPHDPTHSITDRRQPLSHLPSLSKTITDSSLLGIDWPANVRMRPTVPIYRQAQEINLIQEIPQNTDPWVLLNMRSLRRDNKVTKSSKTGKPWADIWNEVMPQCKGFRDAATQSQNSKLRCYPSTIIYGHAASRGLDVNRWTIGLDSGCVYGRRLTAMILEAAHKHKLDVVARADDEDDEDDETDAAKKTPKVIDFGDDGEARLASVQCKEQ</sequence>
<dbReference type="eggNOG" id="ENOG502S1FD">
    <property type="taxonomic scope" value="Eukaryota"/>
</dbReference>
<dbReference type="PANTHER" id="PTHR42850">
    <property type="entry name" value="METALLOPHOSPHOESTERASE"/>
    <property type="match status" value="1"/>
</dbReference>
<dbReference type="Proteomes" id="UP000030671">
    <property type="component" value="Unassembled WGS sequence"/>
</dbReference>
<dbReference type="Pfam" id="PF00149">
    <property type="entry name" value="Metallophos"/>
    <property type="match status" value="1"/>
</dbReference>
<dbReference type="HOGENOM" id="CLU_023125_0_3_1"/>
<keyword evidence="4" id="KW-1185">Reference proteome</keyword>
<dbReference type="OrthoDB" id="10267127at2759"/>
<dbReference type="RefSeq" id="XP_009545269.1">
    <property type="nucleotide sequence ID" value="XM_009546974.1"/>
</dbReference>
<organism evidence="3 4">
    <name type="scientific">Heterobasidion irregulare (strain TC 32-1)</name>
    <dbReference type="NCBI Taxonomy" id="747525"/>
    <lineage>
        <taxon>Eukaryota</taxon>
        <taxon>Fungi</taxon>
        <taxon>Dikarya</taxon>
        <taxon>Basidiomycota</taxon>
        <taxon>Agaricomycotina</taxon>
        <taxon>Agaricomycetes</taxon>
        <taxon>Russulales</taxon>
        <taxon>Bondarzewiaceae</taxon>
        <taxon>Heterobasidion</taxon>
        <taxon>Heterobasidion annosum species complex</taxon>
    </lineage>
</organism>
<name>W4KAW7_HETIT</name>
<feature type="region of interest" description="Disordered" evidence="1">
    <location>
        <begin position="169"/>
        <end position="189"/>
    </location>
</feature>
<dbReference type="KEGG" id="hir:HETIRDRAFT_458561"/>
<evidence type="ECO:0000313" key="4">
    <source>
        <dbReference type="Proteomes" id="UP000030671"/>
    </source>
</evidence>
<dbReference type="InParanoid" id="W4KAW7"/>
<feature type="domain" description="Calcineurin-like phosphoesterase" evidence="2">
    <location>
        <begin position="72"/>
        <end position="216"/>
    </location>
</feature>
<dbReference type="InterPro" id="IPR050126">
    <property type="entry name" value="Ap4A_hydrolase"/>
</dbReference>
<dbReference type="InterPro" id="IPR029052">
    <property type="entry name" value="Metallo-depent_PP-like"/>
</dbReference>
<dbReference type="GeneID" id="20676925"/>
<dbReference type="STRING" id="747525.W4KAW7"/>
<protein>
    <recommendedName>
        <fullName evidence="2">Calcineurin-like phosphoesterase domain-containing protein</fullName>
    </recommendedName>
</protein>
<dbReference type="Gene3D" id="3.60.21.10">
    <property type="match status" value="1"/>
</dbReference>
<feature type="compositionally biased region" description="Acidic residues" evidence="1">
    <location>
        <begin position="422"/>
        <end position="431"/>
    </location>
</feature>
<feature type="region of interest" description="Disordered" evidence="1">
    <location>
        <begin position="421"/>
        <end position="443"/>
    </location>
</feature>
<reference evidence="3 4" key="1">
    <citation type="journal article" date="2012" name="New Phytol.">
        <title>Insight into trade-off between wood decay and parasitism from the genome of a fungal forest pathogen.</title>
        <authorList>
            <person name="Olson A."/>
            <person name="Aerts A."/>
            <person name="Asiegbu F."/>
            <person name="Belbahri L."/>
            <person name="Bouzid O."/>
            <person name="Broberg A."/>
            <person name="Canback B."/>
            <person name="Coutinho P.M."/>
            <person name="Cullen D."/>
            <person name="Dalman K."/>
            <person name="Deflorio G."/>
            <person name="van Diepen L.T."/>
            <person name="Dunand C."/>
            <person name="Duplessis S."/>
            <person name="Durling M."/>
            <person name="Gonthier P."/>
            <person name="Grimwood J."/>
            <person name="Fossdal C.G."/>
            <person name="Hansson D."/>
            <person name="Henrissat B."/>
            <person name="Hietala A."/>
            <person name="Himmelstrand K."/>
            <person name="Hoffmeister D."/>
            <person name="Hogberg N."/>
            <person name="James T.Y."/>
            <person name="Karlsson M."/>
            <person name="Kohler A."/>
            <person name="Kues U."/>
            <person name="Lee Y.H."/>
            <person name="Lin Y.C."/>
            <person name="Lind M."/>
            <person name="Lindquist E."/>
            <person name="Lombard V."/>
            <person name="Lucas S."/>
            <person name="Lunden K."/>
            <person name="Morin E."/>
            <person name="Murat C."/>
            <person name="Park J."/>
            <person name="Raffaello T."/>
            <person name="Rouze P."/>
            <person name="Salamov A."/>
            <person name="Schmutz J."/>
            <person name="Solheim H."/>
            <person name="Stahlberg J."/>
            <person name="Velez H."/>
            <person name="de Vries R.P."/>
            <person name="Wiebenga A."/>
            <person name="Woodward S."/>
            <person name="Yakovlev I."/>
            <person name="Garbelotto M."/>
            <person name="Martin F."/>
            <person name="Grigoriev I.V."/>
            <person name="Stenlid J."/>
        </authorList>
    </citation>
    <scope>NUCLEOTIDE SEQUENCE [LARGE SCALE GENOMIC DNA]</scope>
    <source>
        <strain evidence="3 4">TC 32-1</strain>
    </source>
</reference>
<dbReference type="AlphaFoldDB" id="W4KAW7"/>
<accession>W4KAW7</accession>
<dbReference type="PANTHER" id="PTHR42850:SF4">
    <property type="entry name" value="ZINC-DEPENDENT ENDOPOLYPHOSPHATASE"/>
    <property type="match status" value="1"/>
</dbReference>
<proteinExistence type="predicted"/>
<dbReference type="GO" id="GO:0006798">
    <property type="term" value="P:polyphosphate catabolic process"/>
    <property type="evidence" value="ECO:0007669"/>
    <property type="project" value="TreeGrafter"/>
</dbReference>